<feature type="domain" description="OmpR/PhoB-type" evidence="9">
    <location>
        <begin position="129"/>
        <end position="227"/>
    </location>
</feature>
<dbReference type="Gene3D" id="6.10.250.690">
    <property type="match status" value="1"/>
</dbReference>
<evidence type="ECO:0000256" key="4">
    <source>
        <dbReference type="ARBA" id="ARBA00023125"/>
    </source>
</evidence>
<proteinExistence type="predicted"/>
<dbReference type="InterPro" id="IPR036388">
    <property type="entry name" value="WH-like_DNA-bd_sf"/>
</dbReference>
<feature type="DNA-binding region" description="OmpR/PhoB-type" evidence="7">
    <location>
        <begin position="129"/>
        <end position="227"/>
    </location>
</feature>
<evidence type="ECO:0000259" key="8">
    <source>
        <dbReference type="PROSITE" id="PS50110"/>
    </source>
</evidence>
<reference evidence="10 11" key="1">
    <citation type="submission" date="2018-12" db="EMBL/GenBank/DDBJ databases">
        <title>Genome Sequence of Candidatus Viridilinea halotolerans isolated from saline sulfide-rich spring.</title>
        <authorList>
            <person name="Grouzdev D.S."/>
            <person name="Burganskaya E.I."/>
            <person name="Krutkina M.S."/>
            <person name="Sukhacheva M.V."/>
            <person name="Gorlenko V.M."/>
        </authorList>
    </citation>
    <scope>NUCLEOTIDE SEQUENCE [LARGE SCALE GENOMIC DNA]</scope>
    <source>
        <strain evidence="10">Chok-6</strain>
    </source>
</reference>
<dbReference type="GO" id="GO:0000156">
    <property type="term" value="F:phosphorelay response regulator activity"/>
    <property type="evidence" value="ECO:0007669"/>
    <property type="project" value="TreeGrafter"/>
</dbReference>
<evidence type="ECO:0000256" key="1">
    <source>
        <dbReference type="ARBA" id="ARBA00022553"/>
    </source>
</evidence>
<keyword evidence="1 6" id="KW-0597">Phosphoprotein</keyword>
<dbReference type="SMART" id="SM00448">
    <property type="entry name" value="REC"/>
    <property type="match status" value="1"/>
</dbReference>
<dbReference type="AlphaFoldDB" id="A0A426TRX8"/>
<evidence type="ECO:0000256" key="7">
    <source>
        <dbReference type="PROSITE-ProRule" id="PRU01091"/>
    </source>
</evidence>
<evidence type="ECO:0000259" key="9">
    <source>
        <dbReference type="PROSITE" id="PS51755"/>
    </source>
</evidence>
<dbReference type="Proteomes" id="UP000280307">
    <property type="component" value="Unassembled WGS sequence"/>
</dbReference>
<evidence type="ECO:0000313" key="11">
    <source>
        <dbReference type="Proteomes" id="UP000280307"/>
    </source>
</evidence>
<keyword evidence="5" id="KW-0804">Transcription</keyword>
<comment type="caution">
    <text evidence="10">The sequence shown here is derived from an EMBL/GenBank/DDBJ whole genome shotgun (WGS) entry which is preliminary data.</text>
</comment>
<dbReference type="PROSITE" id="PS51755">
    <property type="entry name" value="OMPR_PHOB"/>
    <property type="match status" value="1"/>
</dbReference>
<sequence length="231" mass="25986">MHATAHILVVDDEASIRTIARAYLEQAGFRVTCVDDGREALRLALAEPPDLILLDLNLPGMDGTEVTTRLREQSDVFIMMLTARSDESDRVAGLRLGADDYLTKPFSPRELVARVEAILRRRRGAPQRDTALRFRHVRVDPEARTVSANDQSLELSPTEFDLLHAFARNPNRALSREQLIELVWGSDFYGTDRVVDVYVGQVRRKLEAATGSILIVTVRGVGYRFSDERLP</sequence>
<gene>
    <name evidence="10" type="ORF">EI684_20655</name>
</gene>
<name>A0A426TRX8_9CHLR</name>
<dbReference type="Pfam" id="PF00072">
    <property type="entry name" value="Response_reg"/>
    <property type="match status" value="1"/>
</dbReference>
<evidence type="ECO:0000256" key="2">
    <source>
        <dbReference type="ARBA" id="ARBA00023012"/>
    </source>
</evidence>
<dbReference type="FunFam" id="1.10.10.10:FF:000018">
    <property type="entry name" value="DNA-binding response regulator ResD"/>
    <property type="match status" value="1"/>
</dbReference>
<dbReference type="GO" id="GO:0006355">
    <property type="term" value="P:regulation of DNA-templated transcription"/>
    <property type="evidence" value="ECO:0007669"/>
    <property type="project" value="InterPro"/>
</dbReference>
<feature type="modified residue" description="4-aspartylphosphate" evidence="6">
    <location>
        <position position="55"/>
    </location>
</feature>
<dbReference type="InterPro" id="IPR001867">
    <property type="entry name" value="OmpR/PhoB-type_DNA-bd"/>
</dbReference>
<feature type="domain" description="Response regulatory" evidence="8">
    <location>
        <begin position="6"/>
        <end position="119"/>
    </location>
</feature>
<dbReference type="InterPro" id="IPR039420">
    <property type="entry name" value="WalR-like"/>
</dbReference>
<dbReference type="GO" id="GO:0005829">
    <property type="term" value="C:cytosol"/>
    <property type="evidence" value="ECO:0007669"/>
    <property type="project" value="TreeGrafter"/>
</dbReference>
<dbReference type="PANTHER" id="PTHR48111:SF4">
    <property type="entry name" value="DNA-BINDING DUAL TRANSCRIPTIONAL REGULATOR OMPR"/>
    <property type="match status" value="1"/>
</dbReference>
<accession>A0A426TRX8</accession>
<dbReference type="GO" id="GO:0000976">
    <property type="term" value="F:transcription cis-regulatory region binding"/>
    <property type="evidence" value="ECO:0007669"/>
    <property type="project" value="TreeGrafter"/>
</dbReference>
<evidence type="ECO:0000256" key="5">
    <source>
        <dbReference type="ARBA" id="ARBA00023163"/>
    </source>
</evidence>
<evidence type="ECO:0000256" key="6">
    <source>
        <dbReference type="PROSITE-ProRule" id="PRU00169"/>
    </source>
</evidence>
<dbReference type="Gene3D" id="3.40.50.2300">
    <property type="match status" value="1"/>
</dbReference>
<dbReference type="CDD" id="cd00383">
    <property type="entry name" value="trans_reg_C"/>
    <property type="match status" value="1"/>
</dbReference>
<dbReference type="SUPFAM" id="SSF52172">
    <property type="entry name" value="CheY-like"/>
    <property type="match status" value="1"/>
</dbReference>
<dbReference type="PROSITE" id="PS50110">
    <property type="entry name" value="RESPONSE_REGULATORY"/>
    <property type="match status" value="1"/>
</dbReference>
<dbReference type="EMBL" id="RSAS01000849">
    <property type="protein sequence ID" value="RRR66490.1"/>
    <property type="molecule type" value="Genomic_DNA"/>
</dbReference>
<dbReference type="PANTHER" id="PTHR48111">
    <property type="entry name" value="REGULATOR OF RPOS"/>
    <property type="match status" value="1"/>
</dbReference>
<dbReference type="InterPro" id="IPR001789">
    <property type="entry name" value="Sig_transdc_resp-reg_receiver"/>
</dbReference>
<dbReference type="FunFam" id="3.40.50.2300:FF:000001">
    <property type="entry name" value="DNA-binding response regulator PhoB"/>
    <property type="match status" value="1"/>
</dbReference>
<keyword evidence="3" id="KW-0805">Transcription regulation</keyword>
<dbReference type="InterPro" id="IPR011006">
    <property type="entry name" value="CheY-like_superfamily"/>
</dbReference>
<evidence type="ECO:0000313" key="10">
    <source>
        <dbReference type="EMBL" id="RRR66490.1"/>
    </source>
</evidence>
<keyword evidence="2" id="KW-0902">Two-component regulatory system</keyword>
<keyword evidence="4 7" id="KW-0238">DNA-binding</keyword>
<dbReference type="Gene3D" id="1.10.10.10">
    <property type="entry name" value="Winged helix-like DNA-binding domain superfamily/Winged helix DNA-binding domain"/>
    <property type="match status" value="1"/>
</dbReference>
<dbReference type="CDD" id="cd17574">
    <property type="entry name" value="REC_OmpR"/>
    <property type="match status" value="1"/>
</dbReference>
<protein>
    <submittedName>
        <fullName evidence="10">DNA-binding response regulator</fullName>
    </submittedName>
</protein>
<dbReference type="GO" id="GO:0032993">
    <property type="term" value="C:protein-DNA complex"/>
    <property type="evidence" value="ECO:0007669"/>
    <property type="project" value="TreeGrafter"/>
</dbReference>
<evidence type="ECO:0000256" key="3">
    <source>
        <dbReference type="ARBA" id="ARBA00023015"/>
    </source>
</evidence>
<organism evidence="10 11">
    <name type="scientific">Candidatus Viridilinea halotolerans</name>
    <dbReference type="NCBI Taxonomy" id="2491704"/>
    <lineage>
        <taxon>Bacteria</taxon>
        <taxon>Bacillati</taxon>
        <taxon>Chloroflexota</taxon>
        <taxon>Chloroflexia</taxon>
        <taxon>Chloroflexales</taxon>
        <taxon>Chloroflexineae</taxon>
        <taxon>Oscillochloridaceae</taxon>
        <taxon>Candidatus Viridilinea</taxon>
    </lineage>
</organism>
<dbReference type="SMART" id="SM00862">
    <property type="entry name" value="Trans_reg_C"/>
    <property type="match status" value="1"/>
</dbReference>
<dbReference type="Pfam" id="PF00486">
    <property type="entry name" value="Trans_reg_C"/>
    <property type="match status" value="1"/>
</dbReference>